<reference evidence="3" key="1">
    <citation type="submission" date="2024-07" db="EMBL/GenBank/DDBJ databases">
        <title>Two chromosome-level genome assemblies of Korean endemic species Abeliophyllum distichum and Forsythia ovata (Oleaceae).</title>
        <authorList>
            <person name="Jang H."/>
        </authorList>
    </citation>
    <scope>NUCLEOTIDE SEQUENCE [LARGE SCALE GENOMIC DNA]</scope>
</reference>
<dbReference type="Proteomes" id="UP001604277">
    <property type="component" value="Unassembled WGS sequence"/>
</dbReference>
<dbReference type="EMBL" id="JBFOLJ010000011">
    <property type="protein sequence ID" value="KAL2494477.1"/>
    <property type="molecule type" value="Genomic_DNA"/>
</dbReference>
<dbReference type="AlphaFoldDB" id="A0ABD1S1C5"/>
<organism evidence="2 3">
    <name type="scientific">Forsythia ovata</name>
    <dbReference type="NCBI Taxonomy" id="205694"/>
    <lineage>
        <taxon>Eukaryota</taxon>
        <taxon>Viridiplantae</taxon>
        <taxon>Streptophyta</taxon>
        <taxon>Embryophyta</taxon>
        <taxon>Tracheophyta</taxon>
        <taxon>Spermatophyta</taxon>
        <taxon>Magnoliopsida</taxon>
        <taxon>eudicotyledons</taxon>
        <taxon>Gunneridae</taxon>
        <taxon>Pentapetalae</taxon>
        <taxon>asterids</taxon>
        <taxon>lamiids</taxon>
        <taxon>Lamiales</taxon>
        <taxon>Oleaceae</taxon>
        <taxon>Forsythieae</taxon>
        <taxon>Forsythia</taxon>
    </lineage>
</organism>
<sequence>MHESSFSTDAGDTSMKNSVSSRRLYKASLFVRKDGTSGANGLKKEKRLWGNHGAILWVEHPYHVIVEDRRSFEDFPNFGEMGNFLILRVGPSLGLLYRIRAPKVDRIILDSSDELLSPSDSRFHSVDDEDFSMENSDCYDIVHSSCSSKEHYVLDKKSVDHSNKKGTVAQHTSKRRDLSGCNNERN</sequence>
<keyword evidence="3" id="KW-1185">Reference proteome</keyword>
<feature type="region of interest" description="Disordered" evidence="1">
    <location>
        <begin position="161"/>
        <end position="186"/>
    </location>
</feature>
<protein>
    <submittedName>
        <fullName evidence="2">Uncharacterized protein</fullName>
    </submittedName>
</protein>
<comment type="caution">
    <text evidence="2">The sequence shown here is derived from an EMBL/GenBank/DDBJ whole genome shotgun (WGS) entry which is preliminary data.</text>
</comment>
<evidence type="ECO:0000256" key="1">
    <source>
        <dbReference type="SAM" id="MobiDB-lite"/>
    </source>
</evidence>
<evidence type="ECO:0000313" key="2">
    <source>
        <dbReference type="EMBL" id="KAL2494477.1"/>
    </source>
</evidence>
<name>A0ABD1S1C5_9LAMI</name>
<gene>
    <name evidence="2" type="ORF">Fot_38234</name>
</gene>
<proteinExistence type="predicted"/>
<evidence type="ECO:0000313" key="3">
    <source>
        <dbReference type="Proteomes" id="UP001604277"/>
    </source>
</evidence>
<accession>A0ABD1S1C5</accession>